<evidence type="ECO:0000256" key="1">
    <source>
        <dbReference type="ARBA" id="ARBA00023015"/>
    </source>
</evidence>
<dbReference type="InterPro" id="IPR036390">
    <property type="entry name" value="WH_DNA-bd_sf"/>
</dbReference>
<evidence type="ECO:0000313" key="6">
    <source>
        <dbReference type="Proteomes" id="UP000000333"/>
    </source>
</evidence>
<dbReference type="KEGG" id="ols:Olsu_0403"/>
<dbReference type="SMART" id="SM00345">
    <property type="entry name" value="HTH_GNTR"/>
    <property type="match status" value="1"/>
</dbReference>
<dbReference type="InterPro" id="IPR036388">
    <property type="entry name" value="WH-like_DNA-bd_sf"/>
</dbReference>
<dbReference type="SMART" id="SM00866">
    <property type="entry name" value="UTRA"/>
    <property type="match status" value="1"/>
</dbReference>
<dbReference type="GO" id="GO:0045892">
    <property type="term" value="P:negative regulation of DNA-templated transcription"/>
    <property type="evidence" value="ECO:0007669"/>
    <property type="project" value="TreeGrafter"/>
</dbReference>
<dbReference type="EMBL" id="CP002106">
    <property type="protein sequence ID" value="ADK67527.1"/>
    <property type="molecule type" value="Genomic_DNA"/>
</dbReference>
<dbReference type="STRING" id="633147.Olsu_0403"/>
<dbReference type="Pfam" id="PF00392">
    <property type="entry name" value="GntR"/>
    <property type="match status" value="1"/>
</dbReference>
<organism evidence="5 6">
    <name type="scientific">Olsenella uli (strain ATCC 49627 / DSM 7084 / CCUG 31166 / CIP 109912 / JCM 12494 / LMG 11480 / NCIMB 702895 / VPI D76D-27C)</name>
    <name type="common">Lactobacillus uli</name>
    <dbReference type="NCBI Taxonomy" id="633147"/>
    <lineage>
        <taxon>Bacteria</taxon>
        <taxon>Bacillati</taxon>
        <taxon>Actinomycetota</taxon>
        <taxon>Coriobacteriia</taxon>
        <taxon>Coriobacteriales</taxon>
        <taxon>Atopobiaceae</taxon>
        <taxon>Olsenella</taxon>
    </lineage>
</organism>
<name>E1QYR3_OLSUV</name>
<evidence type="ECO:0000313" key="5">
    <source>
        <dbReference type="EMBL" id="ADK67527.1"/>
    </source>
</evidence>
<dbReference type="CDD" id="cd07377">
    <property type="entry name" value="WHTH_GntR"/>
    <property type="match status" value="1"/>
</dbReference>
<dbReference type="SUPFAM" id="SSF46785">
    <property type="entry name" value="Winged helix' DNA-binding domain"/>
    <property type="match status" value="1"/>
</dbReference>
<dbReference type="AlphaFoldDB" id="E1QYR3"/>
<dbReference type="GeneID" id="78511857"/>
<evidence type="ECO:0000256" key="3">
    <source>
        <dbReference type="ARBA" id="ARBA00023163"/>
    </source>
</evidence>
<dbReference type="Proteomes" id="UP000000333">
    <property type="component" value="Chromosome"/>
</dbReference>
<keyword evidence="1" id="KW-0805">Transcription regulation</keyword>
<sequence>MQSNSTTPLHVQACNYIREKIYNHEWEVGKKIPTEFELCEQLGMSRGSIKKGIKTLVDEGLLVQYRGRGTFVTESNRFSHPSGSTLLSFAESLRAQGIEFTTEVLGKELIPADDFLSKKLGIAIGEPVFYMRRVRLVEDEPVMYIENRINRTVCPGIEEIDFETEPLFQSLERCSKHRLGFSRVKYAAKVAGEERGRVLKVSEDAPILHLEQHIFYDDDTPTEWGNVWLKANRYVVGTVLLRT</sequence>
<dbReference type="InterPro" id="IPR000524">
    <property type="entry name" value="Tscrpt_reg_HTH_GntR"/>
</dbReference>
<dbReference type="RefSeq" id="WP_013251279.1">
    <property type="nucleotide sequence ID" value="NC_014363.1"/>
</dbReference>
<accession>E1QYR3</accession>
<evidence type="ECO:0000259" key="4">
    <source>
        <dbReference type="PROSITE" id="PS50949"/>
    </source>
</evidence>
<dbReference type="PROSITE" id="PS50949">
    <property type="entry name" value="HTH_GNTR"/>
    <property type="match status" value="1"/>
</dbReference>
<dbReference type="HOGENOM" id="CLU_063236_2_0_11"/>
<dbReference type="InterPro" id="IPR011663">
    <property type="entry name" value="UTRA"/>
</dbReference>
<dbReference type="Pfam" id="PF07702">
    <property type="entry name" value="UTRA"/>
    <property type="match status" value="1"/>
</dbReference>
<gene>
    <name evidence="5" type="ordered locus">Olsu_0403</name>
</gene>
<dbReference type="GO" id="GO:0003677">
    <property type="term" value="F:DNA binding"/>
    <property type="evidence" value="ECO:0007669"/>
    <property type="project" value="UniProtKB-KW"/>
</dbReference>
<dbReference type="PRINTS" id="PR00035">
    <property type="entry name" value="HTHGNTR"/>
</dbReference>
<dbReference type="InterPro" id="IPR028978">
    <property type="entry name" value="Chorismate_lyase_/UTRA_dom_sf"/>
</dbReference>
<reference evidence="5 6" key="1">
    <citation type="journal article" date="2010" name="Stand. Genomic Sci.">
        <title>Complete genome sequence of Olsenella uli type strain (VPI D76D-27C).</title>
        <authorList>
            <person name="Goker M."/>
            <person name="Held B."/>
            <person name="Lucas S."/>
            <person name="Nolan M."/>
            <person name="Yasawong M."/>
            <person name="Glavina Del Rio T."/>
            <person name="Tice H."/>
            <person name="Cheng J.F."/>
            <person name="Bruce D."/>
            <person name="Detter J.C."/>
            <person name="Tapia R."/>
            <person name="Han C."/>
            <person name="Goodwin L."/>
            <person name="Pitluck S."/>
            <person name="Liolios K."/>
            <person name="Ivanova N."/>
            <person name="Mavromatis K."/>
            <person name="Mikhailova N."/>
            <person name="Pati A."/>
            <person name="Chen A."/>
            <person name="Palaniappan K."/>
            <person name="Land M."/>
            <person name="Hauser L."/>
            <person name="Chang Y.J."/>
            <person name="Jeffries C.D."/>
            <person name="Rohde M."/>
            <person name="Sikorski J."/>
            <person name="Pukall R."/>
            <person name="Woyke T."/>
            <person name="Bristow J."/>
            <person name="Eisen J.A."/>
            <person name="Markowitz V."/>
            <person name="Hugenholtz P."/>
            <person name="Kyrpides N.C."/>
            <person name="Klenk H.P."/>
            <person name="Lapidus A."/>
        </authorList>
    </citation>
    <scope>NUCLEOTIDE SEQUENCE [LARGE SCALE GENOMIC DNA]</scope>
    <source>
        <strain evidence="6">ATCC 49627 / DSM 7084 / CIP 109912 / JCM 12494 / NCIMB 702895 / VPI D76D-27C</strain>
    </source>
</reference>
<dbReference type="SUPFAM" id="SSF64288">
    <property type="entry name" value="Chorismate lyase-like"/>
    <property type="match status" value="1"/>
</dbReference>
<protein>
    <submittedName>
        <fullName evidence="5">Transcriptional regulator, GntR family</fullName>
    </submittedName>
</protein>
<keyword evidence="3" id="KW-0804">Transcription</keyword>
<dbReference type="InterPro" id="IPR050679">
    <property type="entry name" value="Bact_HTH_transcr_reg"/>
</dbReference>
<evidence type="ECO:0000256" key="2">
    <source>
        <dbReference type="ARBA" id="ARBA00023125"/>
    </source>
</evidence>
<dbReference type="PANTHER" id="PTHR44846">
    <property type="entry name" value="MANNOSYL-D-GLYCERATE TRANSPORT/METABOLISM SYSTEM REPRESSOR MNGR-RELATED"/>
    <property type="match status" value="1"/>
</dbReference>
<dbReference type="GO" id="GO:0003700">
    <property type="term" value="F:DNA-binding transcription factor activity"/>
    <property type="evidence" value="ECO:0007669"/>
    <property type="project" value="InterPro"/>
</dbReference>
<keyword evidence="6" id="KW-1185">Reference proteome</keyword>
<feature type="domain" description="HTH gntR-type" evidence="4">
    <location>
        <begin position="7"/>
        <end position="75"/>
    </location>
</feature>
<dbReference type="Gene3D" id="1.10.10.10">
    <property type="entry name" value="Winged helix-like DNA-binding domain superfamily/Winged helix DNA-binding domain"/>
    <property type="match status" value="1"/>
</dbReference>
<proteinExistence type="predicted"/>
<dbReference type="PANTHER" id="PTHR44846:SF1">
    <property type="entry name" value="MANNOSYL-D-GLYCERATE TRANSPORT_METABOLISM SYSTEM REPRESSOR MNGR-RELATED"/>
    <property type="match status" value="1"/>
</dbReference>
<keyword evidence="2" id="KW-0238">DNA-binding</keyword>
<dbReference type="eggNOG" id="COG2188">
    <property type="taxonomic scope" value="Bacteria"/>
</dbReference>
<dbReference type="Gene3D" id="3.40.1410.10">
    <property type="entry name" value="Chorismate lyase-like"/>
    <property type="match status" value="1"/>
</dbReference>